<evidence type="ECO:0000313" key="1">
    <source>
        <dbReference type="EMBL" id="GAE93946.1"/>
    </source>
</evidence>
<sequence length="93" mass="10389">MHVIIRIEMDKEKVNIGKIATLINQHNADLIAIDVIRETSKQTIRDISIKVSNEAVQIKVIDALKETEGGVHVKHISDRTFLIHLGGKVRNSA</sequence>
<dbReference type="AlphaFoldDB" id="W4VLD1"/>
<gene>
    <name evidence="1" type="ORF">JCM21714_3068</name>
</gene>
<reference evidence="1 2" key="1">
    <citation type="journal article" date="2014" name="Genome Announc.">
        <title>Draft Genome Sequence of the Boron-Tolerant and Moderately Halotolerant Bacterium Gracilibacillus boraciitolerans JCM 21714T.</title>
        <authorList>
            <person name="Ahmed I."/>
            <person name="Oshima K."/>
            <person name="Suda W."/>
            <person name="Kitamura K."/>
            <person name="Iida T."/>
            <person name="Ohmori Y."/>
            <person name="Fujiwara T."/>
            <person name="Hattori M."/>
            <person name="Ohkuma M."/>
        </authorList>
    </citation>
    <scope>NUCLEOTIDE SEQUENCE [LARGE SCALE GENOMIC DNA]</scope>
    <source>
        <strain evidence="1 2">JCM 21714</strain>
    </source>
</reference>
<comment type="caution">
    <text evidence="1">The sequence shown here is derived from an EMBL/GenBank/DDBJ whole genome shotgun (WGS) entry which is preliminary data.</text>
</comment>
<protein>
    <submittedName>
        <fullName evidence="1">Malolactic enzyme</fullName>
    </submittedName>
</protein>
<organism evidence="1 2">
    <name type="scientific">Gracilibacillus boraciitolerans JCM 21714</name>
    <dbReference type="NCBI Taxonomy" id="1298598"/>
    <lineage>
        <taxon>Bacteria</taxon>
        <taxon>Bacillati</taxon>
        <taxon>Bacillota</taxon>
        <taxon>Bacilli</taxon>
        <taxon>Bacillales</taxon>
        <taxon>Bacillaceae</taxon>
        <taxon>Gracilibacillus</taxon>
    </lineage>
</organism>
<dbReference type="eggNOG" id="COG0281">
    <property type="taxonomic scope" value="Bacteria"/>
</dbReference>
<proteinExistence type="predicted"/>
<name>W4VLD1_9BACI</name>
<evidence type="ECO:0000313" key="2">
    <source>
        <dbReference type="Proteomes" id="UP000019102"/>
    </source>
</evidence>
<dbReference type="EMBL" id="BAVS01000017">
    <property type="protein sequence ID" value="GAE93946.1"/>
    <property type="molecule type" value="Genomic_DNA"/>
</dbReference>
<keyword evidence="2" id="KW-1185">Reference proteome</keyword>
<dbReference type="Proteomes" id="UP000019102">
    <property type="component" value="Unassembled WGS sequence"/>
</dbReference>
<accession>W4VLD1</accession>
<dbReference type="STRING" id="1298598.JCM21714_3068"/>